<feature type="domain" description="ABC transporter" evidence="5">
    <location>
        <begin position="4"/>
        <end position="244"/>
    </location>
</feature>
<evidence type="ECO:0000256" key="3">
    <source>
        <dbReference type="ARBA" id="ARBA00022840"/>
    </source>
</evidence>
<dbReference type="InterPro" id="IPR017871">
    <property type="entry name" value="ABC_transporter-like_CS"/>
</dbReference>
<dbReference type="PROSITE" id="PS00211">
    <property type="entry name" value="ABC_TRANSPORTER_1"/>
    <property type="match status" value="1"/>
</dbReference>
<feature type="compositionally biased region" description="Basic and acidic residues" evidence="4">
    <location>
        <begin position="256"/>
        <end position="270"/>
    </location>
</feature>
<dbReference type="PANTHER" id="PTHR19211">
    <property type="entry name" value="ATP-BINDING TRANSPORT PROTEIN-RELATED"/>
    <property type="match status" value="1"/>
</dbReference>
<sequence>MPILQASNLSLRFADGETLFNNISFSLNDRRTGLVGRNGAGKSQLVSMLVGEREPSEGSIQSTASIGLFRQSHDEVISSSQTIAGYLQVEHIIDAIKAIEAGSVDQCWFDLVGEQWDLAEALCIELQTLKLPENPDFLVSKLSGGQRARLTLWRIFRANFDVLILDEPTNHLDAEGQTWLRNRLAEFEGKALVISHNRDLLRDMESIWELNTKGLFHYGGNYDFYAKQRDIEQDALARKLAATERQIKNLDQQAQRNKEKAAQRGAMGERVRKRGGQPKILLNAMKSSASSADSKRLTNESARREKLQEKASALNEKVEQRKALTFSVQSSSVKGGRLLSIEEGRLPFGSDRPVTFTMNANQRCYLAGSNGSGKSTLLKVIDGELSLVSGECHVDTPTFYLDQHFSFLKMEMSLIDNLRTYCPHLSEMEARTLLAGIGFRRETVFRHVVALSGGEKMKLAISIITHQETQPLLLLDEPDNHLDLSAKILLASSLSSYKGALILVSHDQSFVDDCGEMAVVLLS</sequence>
<keyword evidence="1" id="KW-0677">Repeat</keyword>
<dbReference type="SUPFAM" id="SSF52540">
    <property type="entry name" value="P-loop containing nucleoside triphosphate hydrolases"/>
    <property type="match status" value="2"/>
</dbReference>
<feature type="compositionally biased region" description="Basic and acidic residues" evidence="4">
    <location>
        <begin position="293"/>
        <end position="309"/>
    </location>
</feature>
<dbReference type="Gene3D" id="3.40.50.300">
    <property type="entry name" value="P-loop containing nucleotide triphosphate hydrolases"/>
    <property type="match status" value="2"/>
</dbReference>
<reference evidence="6" key="1">
    <citation type="submission" date="2021-12" db="EMBL/GenBank/DDBJ databases">
        <title>Enterovibrio ZSDZ35 sp. nov. and Enterovibrio ZSDZ42 sp. nov., isolated from coastal seawater in Qingdao.</title>
        <authorList>
            <person name="Zhang P."/>
        </authorList>
    </citation>
    <scope>NUCLEOTIDE SEQUENCE</scope>
    <source>
        <strain evidence="6">ZSDZ35</strain>
    </source>
</reference>
<dbReference type="InterPro" id="IPR003439">
    <property type="entry name" value="ABC_transporter-like_ATP-bd"/>
</dbReference>
<comment type="caution">
    <text evidence="6">The sequence shown here is derived from an EMBL/GenBank/DDBJ whole genome shotgun (WGS) entry which is preliminary data.</text>
</comment>
<dbReference type="EMBL" id="JAJUBB010000001">
    <property type="protein sequence ID" value="MDD1779893.1"/>
    <property type="molecule type" value="Genomic_DNA"/>
</dbReference>
<evidence type="ECO:0000313" key="6">
    <source>
        <dbReference type="EMBL" id="MDD1779893.1"/>
    </source>
</evidence>
<dbReference type="InterPro" id="IPR003593">
    <property type="entry name" value="AAA+_ATPase"/>
</dbReference>
<evidence type="ECO:0000256" key="4">
    <source>
        <dbReference type="SAM" id="MobiDB-lite"/>
    </source>
</evidence>
<evidence type="ECO:0000259" key="5">
    <source>
        <dbReference type="PROSITE" id="PS50893"/>
    </source>
</evidence>
<evidence type="ECO:0000256" key="1">
    <source>
        <dbReference type="ARBA" id="ARBA00022737"/>
    </source>
</evidence>
<feature type="region of interest" description="Disordered" evidence="4">
    <location>
        <begin position="250"/>
        <end position="310"/>
    </location>
</feature>
<dbReference type="RefSeq" id="WP_274139732.1">
    <property type="nucleotide sequence ID" value="NZ_JAJUBB010000001.1"/>
</dbReference>
<dbReference type="PROSITE" id="PS50893">
    <property type="entry name" value="ABC_TRANSPORTER_2"/>
    <property type="match status" value="1"/>
</dbReference>
<gene>
    <name evidence="6" type="ORF">LRP49_01670</name>
</gene>
<dbReference type="Proteomes" id="UP001149821">
    <property type="component" value="Unassembled WGS sequence"/>
</dbReference>
<dbReference type="SMART" id="SM00382">
    <property type="entry name" value="AAA"/>
    <property type="match status" value="2"/>
</dbReference>
<keyword evidence="2" id="KW-0547">Nucleotide-binding</keyword>
<evidence type="ECO:0000256" key="2">
    <source>
        <dbReference type="ARBA" id="ARBA00022741"/>
    </source>
</evidence>
<evidence type="ECO:0000313" key="7">
    <source>
        <dbReference type="Proteomes" id="UP001149821"/>
    </source>
</evidence>
<dbReference type="GO" id="GO:0005524">
    <property type="term" value="F:ATP binding"/>
    <property type="evidence" value="ECO:0007669"/>
    <property type="project" value="UniProtKB-KW"/>
</dbReference>
<dbReference type="Pfam" id="PF00005">
    <property type="entry name" value="ABC_tran"/>
    <property type="match status" value="2"/>
</dbReference>
<keyword evidence="7" id="KW-1185">Reference proteome</keyword>
<organism evidence="6 7">
    <name type="scientific">Enterovibrio qingdaonensis</name>
    <dbReference type="NCBI Taxonomy" id="2899818"/>
    <lineage>
        <taxon>Bacteria</taxon>
        <taxon>Pseudomonadati</taxon>
        <taxon>Pseudomonadota</taxon>
        <taxon>Gammaproteobacteria</taxon>
        <taxon>Vibrionales</taxon>
        <taxon>Vibrionaceae</taxon>
        <taxon>Enterovibrio</taxon>
    </lineage>
</organism>
<dbReference type="CDD" id="cd03221">
    <property type="entry name" value="ABCF_EF-3"/>
    <property type="match status" value="1"/>
</dbReference>
<accession>A0ABT5QFY0</accession>
<name>A0ABT5QFY0_9GAMM</name>
<protein>
    <submittedName>
        <fullName evidence="6">ATP-binding cassette domain-containing protein</fullName>
    </submittedName>
</protein>
<dbReference type="InterPro" id="IPR050611">
    <property type="entry name" value="ABCF"/>
</dbReference>
<dbReference type="Pfam" id="PF12848">
    <property type="entry name" value="ABC_tran_Xtn"/>
    <property type="match status" value="1"/>
</dbReference>
<dbReference type="InterPro" id="IPR027417">
    <property type="entry name" value="P-loop_NTPase"/>
</dbReference>
<proteinExistence type="predicted"/>
<dbReference type="InterPro" id="IPR032781">
    <property type="entry name" value="ABC_tran_Xtn"/>
</dbReference>
<keyword evidence="3 6" id="KW-0067">ATP-binding</keyword>
<dbReference type="PANTHER" id="PTHR19211:SF6">
    <property type="entry name" value="BLL7188 PROTEIN"/>
    <property type="match status" value="1"/>
</dbReference>